<dbReference type="AlphaFoldDB" id="A0A1G9QCA7"/>
<dbReference type="EMBL" id="FNGO01000016">
    <property type="protein sequence ID" value="SDM08005.1"/>
    <property type="molecule type" value="Genomic_DNA"/>
</dbReference>
<dbReference type="Pfam" id="PF06782">
    <property type="entry name" value="UPF0236"/>
    <property type="match status" value="1"/>
</dbReference>
<evidence type="ECO:0000313" key="3">
    <source>
        <dbReference type="Proteomes" id="UP000199476"/>
    </source>
</evidence>
<dbReference type="InterPro" id="IPR009620">
    <property type="entry name" value="UPF0236"/>
</dbReference>
<comment type="similarity">
    <text evidence="1">Belongs to the UPF0236 family.</text>
</comment>
<gene>
    <name evidence="2" type="ORF">SAMN04488692_1161</name>
</gene>
<reference evidence="2 3" key="1">
    <citation type="submission" date="2016-10" db="EMBL/GenBank/DDBJ databases">
        <authorList>
            <person name="de Groot N.N."/>
        </authorList>
    </citation>
    <scope>NUCLEOTIDE SEQUENCE [LARGE SCALE GENOMIC DNA]</scope>
    <source>
        <strain evidence="2 3">SLAS-1</strain>
    </source>
</reference>
<name>A0A1G9QCA7_9FIRM</name>
<evidence type="ECO:0000313" key="2">
    <source>
        <dbReference type="EMBL" id="SDM08005.1"/>
    </source>
</evidence>
<feature type="non-terminal residue" evidence="2">
    <location>
        <position position="77"/>
    </location>
</feature>
<keyword evidence="3" id="KW-1185">Reference proteome</keyword>
<dbReference type="RefSeq" id="WP_200769730.1">
    <property type="nucleotide sequence ID" value="NZ_FNGO01000016.1"/>
</dbReference>
<sequence>MIELILSVLHGQDTFKGVEEELLKILRRKFIELLAEVLEEFDERLMETRDRERLEVKGIRERTIVTVFGKITFERRY</sequence>
<evidence type="ECO:0000256" key="1">
    <source>
        <dbReference type="ARBA" id="ARBA00006539"/>
    </source>
</evidence>
<proteinExistence type="inferred from homology"/>
<accession>A0A1G9QCA7</accession>
<organism evidence="2 3">
    <name type="scientific">Halarsenatibacter silvermanii</name>
    <dbReference type="NCBI Taxonomy" id="321763"/>
    <lineage>
        <taxon>Bacteria</taxon>
        <taxon>Bacillati</taxon>
        <taxon>Bacillota</taxon>
        <taxon>Clostridia</taxon>
        <taxon>Halanaerobiales</taxon>
        <taxon>Halarsenatibacteraceae</taxon>
        <taxon>Halarsenatibacter</taxon>
    </lineage>
</organism>
<protein>
    <submittedName>
        <fullName evidence="2">Uncharacterized protein family (UPF0236)</fullName>
    </submittedName>
</protein>
<dbReference type="Proteomes" id="UP000199476">
    <property type="component" value="Unassembled WGS sequence"/>
</dbReference>